<gene>
    <name evidence="1" type="ORF">Amon02_000595000</name>
</gene>
<dbReference type="EMBL" id="BSXS01004508">
    <property type="protein sequence ID" value="GME83105.1"/>
    <property type="molecule type" value="Genomic_DNA"/>
</dbReference>
<protein>
    <submittedName>
        <fullName evidence="1">Unnamed protein product</fullName>
    </submittedName>
</protein>
<comment type="caution">
    <text evidence="1">The sequence shown here is derived from an EMBL/GenBank/DDBJ whole genome shotgun (WGS) entry which is preliminary data.</text>
</comment>
<evidence type="ECO:0000313" key="1">
    <source>
        <dbReference type="EMBL" id="GME83105.1"/>
    </source>
</evidence>
<organism evidence="1 2">
    <name type="scientific">Ambrosiozyma monospora</name>
    <name type="common">Yeast</name>
    <name type="synonym">Endomycopsis monosporus</name>
    <dbReference type="NCBI Taxonomy" id="43982"/>
    <lineage>
        <taxon>Eukaryota</taxon>
        <taxon>Fungi</taxon>
        <taxon>Dikarya</taxon>
        <taxon>Ascomycota</taxon>
        <taxon>Saccharomycotina</taxon>
        <taxon>Pichiomycetes</taxon>
        <taxon>Pichiales</taxon>
        <taxon>Pichiaceae</taxon>
        <taxon>Ambrosiozyma</taxon>
    </lineage>
</organism>
<dbReference type="Proteomes" id="UP001165064">
    <property type="component" value="Unassembled WGS sequence"/>
</dbReference>
<evidence type="ECO:0000313" key="2">
    <source>
        <dbReference type="Proteomes" id="UP001165064"/>
    </source>
</evidence>
<keyword evidence="2" id="KW-1185">Reference proteome</keyword>
<name>A0ACB5T862_AMBMO</name>
<sequence>MRVRGSDIPRAAIGANSVLIFTLVLGLEAVGMIVGIALLALVVSHTVVVPTAILVDKQRLLSHKVTTVYEVTAEQPVTVSAAEEPVTVAEPPCPWKFLFDDVEVDNELSDGMDEEENEVDGVNEAAFLAPFAVAVVVSIDDELEAEDDTDSEEAETDSEDSEEVNEDDELEAEAAEEEEELGTNDEETAIDEDTVSSSESVDLAFFAAASIVDAD</sequence>
<accession>A0ACB5T862</accession>
<reference evidence="1" key="1">
    <citation type="submission" date="2023-04" db="EMBL/GenBank/DDBJ databases">
        <title>Ambrosiozyma monospora NBRC 10751.</title>
        <authorList>
            <person name="Ichikawa N."/>
            <person name="Sato H."/>
            <person name="Tonouchi N."/>
        </authorList>
    </citation>
    <scope>NUCLEOTIDE SEQUENCE</scope>
    <source>
        <strain evidence="1">NBRC 10751</strain>
    </source>
</reference>
<proteinExistence type="predicted"/>